<dbReference type="InterPro" id="IPR003918">
    <property type="entry name" value="NADH_UbQ_OxRdtase"/>
</dbReference>
<feature type="transmembrane region" description="Helical" evidence="10">
    <location>
        <begin position="174"/>
        <end position="192"/>
    </location>
</feature>
<evidence type="ECO:0000256" key="1">
    <source>
        <dbReference type="ARBA" id="ARBA00004127"/>
    </source>
</evidence>
<feature type="transmembrane region" description="Helical" evidence="10">
    <location>
        <begin position="118"/>
        <end position="136"/>
    </location>
</feature>
<comment type="caution">
    <text evidence="12">The sequence shown here is derived from an EMBL/GenBank/DDBJ whole genome shotgun (WGS) entry which is preliminary data.</text>
</comment>
<dbReference type="NCBIfam" id="TIGR01972">
    <property type="entry name" value="NDH_I_M"/>
    <property type="match status" value="1"/>
</dbReference>
<organism evidence="12 13">
    <name type="scientific">Cysteiniphilum litorale</name>
    <dbReference type="NCBI Taxonomy" id="2056700"/>
    <lineage>
        <taxon>Bacteria</taxon>
        <taxon>Pseudomonadati</taxon>
        <taxon>Pseudomonadota</taxon>
        <taxon>Gammaproteobacteria</taxon>
        <taxon>Thiotrichales</taxon>
        <taxon>Fastidiosibacteraceae</taxon>
        <taxon>Cysteiniphilum</taxon>
    </lineage>
</organism>
<evidence type="ECO:0000256" key="6">
    <source>
        <dbReference type="ARBA" id="ARBA00023136"/>
    </source>
</evidence>
<evidence type="ECO:0000256" key="7">
    <source>
        <dbReference type="ARBA" id="ARBA00031584"/>
    </source>
</evidence>
<dbReference type="GO" id="GO:0016020">
    <property type="term" value="C:membrane"/>
    <property type="evidence" value="ECO:0007669"/>
    <property type="project" value="UniProtKB-SubCell"/>
</dbReference>
<dbReference type="InterPro" id="IPR010227">
    <property type="entry name" value="NADH_Q_OxRdtase_chainM/4"/>
</dbReference>
<feature type="transmembrane region" description="Helical" evidence="10">
    <location>
        <begin position="82"/>
        <end position="111"/>
    </location>
</feature>
<feature type="transmembrane region" description="Helical" evidence="10">
    <location>
        <begin position="6"/>
        <end position="25"/>
    </location>
</feature>
<feature type="transmembrane region" description="Helical" evidence="10">
    <location>
        <begin position="373"/>
        <end position="396"/>
    </location>
</feature>
<feature type="transmembrane region" description="Helical" evidence="10">
    <location>
        <begin position="330"/>
        <end position="353"/>
    </location>
</feature>
<comment type="subcellular location">
    <subcellularLocation>
        <location evidence="1">Endomembrane system</location>
        <topology evidence="1">Multi-pass membrane protein</topology>
    </subcellularLocation>
    <subcellularLocation>
        <location evidence="9">Membrane</location>
        <topology evidence="9">Multi-pass membrane protein</topology>
    </subcellularLocation>
</comment>
<dbReference type="GO" id="GO:0008137">
    <property type="term" value="F:NADH dehydrogenase (ubiquinone) activity"/>
    <property type="evidence" value="ECO:0007669"/>
    <property type="project" value="InterPro"/>
</dbReference>
<keyword evidence="6 10" id="KW-0472">Membrane</keyword>
<gene>
    <name evidence="12" type="primary">nuoM</name>
    <name evidence="12" type="ORF">GCM10010995_11670</name>
</gene>
<dbReference type="AlphaFoldDB" id="A0A8J3E8L0"/>
<dbReference type="PANTHER" id="PTHR43507">
    <property type="entry name" value="NADH-UBIQUINONE OXIDOREDUCTASE CHAIN 4"/>
    <property type="match status" value="1"/>
</dbReference>
<evidence type="ECO:0000256" key="2">
    <source>
        <dbReference type="ARBA" id="ARBA00009025"/>
    </source>
</evidence>
<feature type="transmembrane region" description="Helical" evidence="10">
    <location>
        <begin position="408"/>
        <end position="429"/>
    </location>
</feature>
<dbReference type="PANTHER" id="PTHR43507:SF1">
    <property type="entry name" value="NADH-UBIQUINONE OXIDOREDUCTASE CHAIN 4"/>
    <property type="match status" value="1"/>
</dbReference>
<dbReference type="GO" id="GO:0015990">
    <property type="term" value="P:electron transport coupled proton transport"/>
    <property type="evidence" value="ECO:0007669"/>
    <property type="project" value="TreeGrafter"/>
</dbReference>
<evidence type="ECO:0000313" key="13">
    <source>
        <dbReference type="Proteomes" id="UP000636949"/>
    </source>
</evidence>
<keyword evidence="5 10" id="KW-1133">Transmembrane helix</keyword>
<accession>A0A8J3E8L0</accession>
<sequence>MFITHYLLSLLIWVPIIGGFIVLAAKSPDGKKEAARWTALAVAILTLLLCVPLYLEFDPTSASMQFVERVRWFSLFNNNDAVYYYLGVDGFSVLFIILTSFTNVVIVLAAWRSIKVRLRQYMAIFLITTGLTNAVFMAQDTMLFYVFWEALLIPTTLGIGIWGGKKKAYAAIKYFLYTFAGSIFLLVAFLYIQQQVASLPSASLVDSGTFSIQNFIFWATQANDMGQLVNITLTAQWLLFGAFFLAFAVKIPMWPFHSWLPDAHSEAPAGGSVVLAALMLKLGAYGFLRFVLPLIPSIAAVLDWLLIAISLIAIVYVGVVAIAQTDFKRLIAYSSISHMGLVTLAMFSIFLLVKNNPDQVLGMADAQLAIQGAVFQMIAHAFSSGGMFIGCGYLYLRMQSRNIADFQGVARSMPIFATFFMLFCLANVGLPGTSGFVGEFLIILAVFKYSPWVALLAGLTLVIAPAYTLWMYKRVFFGKVITTQVANLKDISGLEIFVFVLLAIPTIWFGVYPEPILQLSSAASTHIIQAAHAVTIG</sequence>
<dbReference type="OrthoDB" id="9768329at2"/>
<evidence type="ECO:0000256" key="9">
    <source>
        <dbReference type="RuleBase" id="RU000320"/>
    </source>
</evidence>
<feature type="transmembrane region" description="Helical" evidence="10">
    <location>
        <begin position="491"/>
        <end position="511"/>
    </location>
</feature>
<feature type="transmembrane region" description="Helical" evidence="10">
    <location>
        <begin position="449"/>
        <end position="470"/>
    </location>
</feature>
<dbReference type="PRINTS" id="PR01437">
    <property type="entry name" value="NUOXDRDTASE4"/>
</dbReference>
<evidence type="ECO:0000256" key="10">
    <source>
        <dbReference type="SAM" id="Phobius"/>
    </source>
</evidence>
<feature type="transmembrane region" description="Helical" evidence="10">
    <location>
        <begin position="304"/>
        <end position="323"/>
    </location>
</feature>
<evidence type="ECO:0000259" key="11">
    <source>
        <dbReference type="Pfam" id="PF00361"/>
    </source>
</evidence>
<keyword evidence="4 9" id="KW-0812">Transmembrane</keyword>
<evidence type="ECO:0000256" key="4">
    <source>
        <dbReference type="ARBA" id="ARBA00022692"/>
    </source>
</evidence>
<dbReference type="Pfam" id="PF00361">
    <property type="entry name" value="Proton_antipo_M"/>
    <property type="match status" value="1"/>
</dbReference>
<dbReference type="GO" id="GO:0042773">
    <property type="term" value="P:ATP synthesis coupled electron transport"/>
    <property type="evidence" value="ECO:0007669"/>
    <property type="project" value="InterPro"/>
</dbReference>
<evidence type="ECO:0000256" key="5">
    <source>
        <dbReference type="ARBA" id="ARBA00022989"/>
    </source>
</evidence>
<dbReference type="GO" id="GO:0012505">
    <property type="term" value="C:endomembrane system"/>
    <property type="evidence" value="ECO:0007669"/>
    <property type="project" value="UniProtKB-SubCell"/>
</dbReference>
<keyword evidence="13" id="KW-1185">Reference proteome</keyword>
<reference evidence="12" key="1">
    <citation type="journal article" date="2014" name="Int. J. Syst. Evol. Microbiol.">
        <title>Complete genome sequence of Corynebacterium casei LMG S-19264T (=DSM 44701T), isolated from a smear-ripened cheese.</title>
        <authorList>
            <consortium name="US DOE Joint Genome Institute (JGI-PGF)"/>
            <person name="Walter F."/>
            <person name="Albersmeier A."/>
            <person name="Kalinowski J."/>
            <person name="Ruckert C."/>
        </authorList>
    </citation>
    <scope>NUCLEOTIDE SEQUENCE</scope>
    <source>
        <strain evidence="12">CGMCC 1.15758</strain>
    </source>
</reference>
<evidence type="ECO:0000313" key="12">
    <source>
        <dbReference type="EMBL" id="GGF96075.1"/>
    </source>
</evidence>
<feature type="transmembrane region" description="Helical" evidence="10">
    <location>
        <begin position="269"/>
        <end position="292"/>
    </location>
</feature>
<dbReference type="EMBL" id="BMJS01000010">
    <property type="protein sequence ID" value="GGF96075.1"/>
    <property type="molecule type" value="Genomic_DNA"/>
</dbReference>
<comment type="similarity">
    <text evidence="2">Belongs to the complex I subunit 4 family.</text>
</comment>
<protein>
    <recommendedName>
        <fullName evidence="3">NADH-quinone oxidoreductase subunit M</fullName>
    </recommendedName>
    <alternativeName>
        <fullName evidence="7">NADH dehydrogenase I subunit M</fullName>
    </alternativeName>
    <alternativeName>
        <fullName evidence="8">NDH-1 subunit M</fullName>
    </alternativeName>
</protein>
<evidence type="ECO:0000256" key="3">
    <source>
        <dbReference type="ARBA" id="ARBA00019906"/>
    </source>
</evidence>
<proteinExistence type="inferred from homology"/>
<dbReference type="InterPro" id="IPR001750">
    <property type="entry name" value="ND/Mrp_TM"/>
</dbReference>
<evidence type="ECO:0000256" key="8">
    <source>
        <dbReference type="ARBA" id="ARBA00032798"/>
    </source>
</evidence>
<feature type="transmembrane region" description="Helical" evidence="10">
    <location>
        <begin position="37"/>
        <end position="55"/>
    </location>
</feature>
<feature type="domain" description="NADH:quinone oxidoreductase/Mrp antiporter transmembrane" evidence="11">
    <location>
        <begin position="138"/>
        <end position="461"/>
    </location>
</feature>
<reference evidence="12" key="2">
    <citation type="submission" date="2020-09" db="EMBL/GenBank/DDBJ databases">
        <authorList>
            <person name="Sun Q."/>
            <person name="Zhou Y."/>
        </authorList>
    </citation>
    <scope>NUCLEOTIDE SEQUENCE</scope>
    <source>
        <strain evidence="12">CGMCC 1.15758</strain>
    </source>
</reference>
<dbReference type="Proteomes" id="UP000636949">
    <property type="component" value="Unassembled WGS sequence"/>
</dbReference>
<feature type="transmembrane region" description="Helical" evidence="10">
    <location>
        <begin position="142"/>
        <end position="162"/>
    </location>
</feature>
<feature type="transmembrane region" description="Helical" evidence="10">
    <location>
        <begin position="228"/>
        <end position="249"/>
    </location>
</feature>
<dbReference type="RefSeq" id="WP_117002255.1">
    <property type="nucleotide sequence ID" value="NZ_BMJS01000010.1"/>
</dbReference>
<dbReference type="GO" id="GO:0048039">
    <property type="term" value="F:ubiquinone binding"/>
    <property type="evidence" value="ECO:0007669"/>
    <property type="project" value="TreeGrafter"/>
</dbReference>
<name>A0A8J3E8L0_9GAMM</name>
<dbReference type="GO" id="GO:0003954">
    <property type="term" value="F:NADH dehydrogenase activity"/>
    <property type="evidence" value="ECO:0007669"/>
    <property type="project" value="TreeGrafter"/>
</dbReference>